<organism evidence="1 2">
    <name type="scientific">Dunaliella salina</name>
    <name type="common">Green alga</name>
    <name type="synonym">Protococcus salinus</name>
    <dbReference type="NCBI Taxonomy" id="3046"/>
    <lineage>
        <taxon>Eukaryota</taxon>
        <taxon>Viridiplantae</taxon>
        <taxon>Chlorophyta</taxon>
        <taxon>core chlorophytes</taxon>
        <taxon>Chlorophyceae</taxon>
        <taxon>CS clade</taxon>
        <taxon>Chlamydomonadales</taxon>
        <taxon>Dunaliellaceae</taxon>
        <taxon>Dunaliella</taxon>
    </lineage>
</organism>
<evidence type="ECO:0000313" key="1">
    <source>
        <dbReference type="EMBL" id="KAF5831829.1"/>
    </source>
</evidence>
<reference evidence="1" key="1">
    <citation type="submission" date="2017-08" db="EMBL/GenBank/DDBJ databases">
        <authorList>
            <person name="Polle J.E."/>
            <person name="Barry K."/>
            <person name="Cushman J."/>
            <person name="Schmutz J."/>
            <person name="Tran D."/>
            <person name="Hathwaick L.T."/>
            <person name="Yim W.C."/>
            <person name="Jenkins J."/>
            <person name="Mckie-Krisberg Z.M."/>
            <person name="Prochnik S."/>
            <person name="Lindquist E."/>
            <person name="Dockter R.B."/>
            <person name="Adam C."/>
            <person name="Molina H."/>
            <person name="Bunkerborg J."/>
            <person name="Jin E."/>
            <person name="Buchheim M."/>
            <person name="Magnuson J."/>
        </authorList>
    </citation>
    <scope>NUCLEOTIDE SEQUENCE</scope>
    <source>
        <strain evidence="1">CCAP 19/18</strain>
    </source>
</reference>
<name>A0ABQ7GB52_DUNSA</name>
<gene>
    <name evidence="1" type="ORF">DUNSADRAFT_12543</name>
</gene>
<proteinExistence type="predicted"/>
<dbReference type="Proteomes" id="UP000815325">
    <property type="component" value="Unassembled WGS sequence"/>
</dbReference>
<keyword evidence="2" id="KW-1185">Reference proteome</keyword>
<dbReference type="EMBL" id="MU069918">
    <property type="protein sequence ID" value="KAF5831829.1"/>
    <property type="molecule type" value="Genomic_DNA"/>
</dbReference>
<sequence length="95" mass="10756">MHPRVHACQLENFVSSVSTAQHMPVRTCQTPPERVWEQCTSCMSWTSFDHNLLQKHAAVKIAGLNCEVHGELPGWVHNHQFASMPGGRERILRIA</sequence>
<comment type="caution">
    <text evidence="1">The sequence shown here is derived from an EMBL/GenBank/DDBJ whole genome shotgun (WGS) entry which is preliminary data.</text>
</comment>
<protein>
    <submittedName>
        <fullName evidence="1">Uncharacterized protein</fullName>
    </submittedName>
</protein>
<accession>A0ABQ7GB52</accession>
<evidence type="ECO:0000313" key="2">
    <source>
        <dbReference type="Proteomes" id="UP000815325"/>
    </source>
</evidence>